<sequence>MTNEPTTDHSYLADLDRIRKVSGSLTEGVISEAFKDLLKSWAKSDNLIFINQYPMQSSLKKRIRPDGAILYDVHVPLGYWEAKDTDDDLDAEIEAKLRTGYPQDNIIFEDSRVAVLWQDRNEITRCDMTDIAGLEQLLSLFFSYERPEIAKFRQAVEQFKTDLPAVLIALREKIDEAYKTNATFKTAAKKFLAHACETINPTLGRDDVREMLIQRDAKLVSWDFIQRLAQKKIQGFRANIGDAGNYLDRIYESSAEQAANIVTDYRDRFVIELIQNAYDAHPTDKPKCRVQNRQPLLITPFSLISAQC</sequence>
<organism evidence="1 2">
    <name type="scientific">Roseobacter fucihabitans</name>
    <dbReference type="NCBI Taxonomy" id="1537242"/>
    <lineage>
        <taxon>Bacteria</taxon>
        <taxon>Pseudomonadati</taxon>
        <taxon>Pseudomonadota</taxon>
        <taxon>Alphaproteobacteria</taxon>
        <taxon>Rhodobacterales</taxon>
        <taxon>Roseobacteraceae</taxon>
        <taxon>Roseobacter</taxon>
    </lineage>
</organism>
<keyword evidence="2" id="KW-1185">Reference proteome</keyword>
<protein>
    <submittedName>
        <fullName evidence="1">Uncharacterized protein</fullName>
    </submittedName>
</protein>
<proteinExistence type="predicted"/>
<accession>A0ABZ2BTF9</accession>
<reference evidence="2" key="2">
    <citation type="submission" date="2024-01" db="EMBL/GenBank/DDBJ databases">
        <title>Roseobacter fucihabitans sp. nov., isolated from the brown alga Fucus spiralis.</title>
        <authorList>
            <person name="Hahnke S."/>
            <person name="Berger M."/>
            <person name="Schlingloff A."/>
            <person name="Athale I."/>
            <person name="Neumann-Schaal M."/>
            <person name="Adenaya A."/>
            <person name="Poehlein A."/>
            <person name="Daniel R."/>
            <person name="Pertersen J."/>
            <person name="Brinkhoff T."/>
        </authorList>
    </citation>
    <scope>NUCLEOTIDE SEQUENCE [LARGE SCALE GENOMIC DNA]</scope>
    <source>
        <strain evidence="2">B14</strain>
    </source>
</reference>
<gene>
    <name evidence="1" type="ORF">ROLI_024030</name>
</gene>
<evidence type="ECO:0000313" key="1">
    <source>
        <dbReference type="EMBL" id="WVX49312.1"/>
    </source>
</evidence>
<dbReference type="EMBL" id="CP143423">
    <property type="protein sequence ID" value="WVX49312.1"/>
    <property type="molecule type" value="Genomic_DNA"/>
</dbReference>
<evidence type="ECO:0000313" key="2">
    <source>
        <dbReference type="Proteomes" id="UP001318682"/>
    </source>
</evidence>
<name>A0ABZ2BTF9_9RHOB</name>
<dbReference type="RefSeq" id="WP_222869508.1">
    <property type="nucleotide sequence ID" value="NZ_CP143423.1"/>
</dbReference>
<dbReference type="Proteomes" id="UP001318682">
    <property type="component" value="Chromosome"/>
</dbReference>
<reference evidence="1 2" key="1">
    <citation type="submission" date="2015-07" db="EMBL/GenBank/DDBJ databases">
        <authorList>
            <person name="Voget S."/>
            <person name="Dogs M."/>
            <person name="Brinkhoff T.H."/>
            <person name="Daniel R."/>
        </authorList>
    </citation>
    <scope>NUCLEOTIDE SEQUENCE [LARGE SCALE GENOMIC DNA]</scope>
    <source>
        <strain evidence="1 2">B14</strain>
    </source>
</reference>